<keyword evidence="2" id="KW-0966">Cell projection</keyword>
<dbReference type="KEGG" id="bbev:BBEV_0540"/>
<evidence type="ECO:0000256" key="1">
    <source>
        <dbReference type="SAM" id="MobiDB-lite"/>
    </source>
</evidence>
<dbReference type="STRING" id="632773.BBEV_0540"/>
<gene>
    <name evidence="2" type="primary">flaG</name>
    <name evidence="2" type="ORF">BBEV_0540</name>
</gene>
<dbReference type="Gene3D" id="3.30.160.170">
    <property type="entry name" value="FlaG-like"/>
    <property type="match status" value="1"/>
</dbReference>
<feature type="region of interest" description="Disordered" evidence="1">
    <location>
        <begin position="1"/>
        <end position="66"/>
    </location>
</feature>
<dbReference type="OrthoDB" id="9799867at2"/>
<sequence>MEVRSSTGFSTAREFLTHQNQRQEFTEVERSPSQLRQSAGAQGSVDTSSREAENLSRRQGHEWTTEQLDEATEAMTELSMLQNTSLKFEQHDKLDRTMVKVIDQQTDEIIKEIPPEEFLDMISSMLEFAGILIDEKA</sequence>
<keyword evidence="2" id="KW-0282">Flagellum</keyword>
<proteinExistence type="predicted"/>
<name>A0A1D7QSF7_9BACI</name>
<dbReference type="AlphaFoldDB" id="A0A1D7QSF7"/>
<feature type="compositionally biased region" description="Basic and acidic residues" evidence="1">
    <location>
        <begin position="48"/>
        <end position="64"/>
    </location>
</feature>
<protein>
    <submittedName>
        <fullName evidence="2">Flagellar protein FlaG</fullName>
    </submittedName>
</protein>
<feature type="compositionally biased region" description="Polar residues" evidence="1">
    <location>
        <begin position="31"/>
        <end position="47"/>
    </location>
</feature>
<evidence type="ECO:0000313" key="2">
    <source>
        <dbReference type="EMBL" id="AOM81933.1"/>
    </source>
</evidence>
<dbReference type="RefSeq" id="WP_069364059.1">
    <property type="nucleotide sequence ID" value="NZ_CP012502.1"/>
</dbReference>
<reference evidence="2 3" key="1">
    <citation type="submission" date="2015-08" db="EMBL/GenBank/DDBJ databases">
        <title>The complete genome sequence of Bacillus beveridgei MLTeJB.</title>
        <authorList>
            <person name="Hanson T.E."/>
            <person name="Mesa C."/>
            <person name="Basesman S.M."/>
            <person name="Oremland R.S."/>
        </authorList>
    </citation>
    <scope>NUCLEOTIDE SEQUENCE [LARGE SCALE GENOMIC DNA]</scope>
    <source>
        <strain evidence="2 3">MLTeJB</strain>
    </source>
</reference>
<evidence type="ECO:0000313" key="3">
    <source>
        <dbReference type="Proteomes" id="UP000094463"/>
    </source>
</evidence>
<keyword evidence="3" id="KW-1185">Reference proteome</keyword>
<dbReference type="EMBL" id="CP012502">
    <property type="protein sequence ID" value="AOM81933.1"/>
    <property type="molecule type" value="Genomic_DNA"/>
</dbReference>
<dbReference type="InterPro" id="IPR005186">
    <property type="entry name" value="FlaG"/>
</dbReference>
<dbReference type="Proteomes" id="UP000094463">
    <property type="component" value="Chromosome"/>
</dbReference>
<keyword evidence="2" id="KW-0969">Cilium</keyword>
<dbReference type="PANTHER" id="PTHR37166">
    <property type="entry name" value="PROTEIN FLAG"/>
    <property type="match status" value="1"/>
</dbReference>
<feature type="compositionally biased region" description="Polar residues" evidence="1">
    <location>
        <begin position="1"/>
        <end position="10"/>
    </location>
</feature>
<dbReference type="InterPro" id="IPR035924">
    <property type="entry name" value="FlaG-like_sf"/>
</dbReference>
<accession>A0A1D7QSF7</accession>
<dbReference type="Pfam" id="PF03646">
    <property type="entry name" value="FlaG"/>
    <property type="match status" value="1"/>
</dbReference>
<organism evidence="2 3">
    <name type="scientific">Salisediminibacterium beveridgei</name>
    <dbReference type="NCBI Taxonomy" id="632773"/>
    <lineage>
        <taxon>Bacteria</taxon>
        <taxon>Bacillati</taxon>
        <taxon>Bacillota</taxon>
        <taxon>Bacilli</taxon>
        <taxon>Bacillales</taxon>
        <taxon>Bacillaceae</taxon>
        <taxon>Salisediminibacterium</taxon>
    </lineage>
</organism>
<dbReference type="PANTHER" id="PTHR37166:SF1">
    <property type="entry name" value="PROTEIN FLAG"/>
    <property type="match status" value="1"/>
</dbReference>
<dbReference type="SUPFAM" id="SSF160214">
    <property type="entry name" value="FlaG-like"/>
    <property type="match status" value="1"/>
</dbReference>
<dbReference type="PATRIC" id="fig|632773.3.peg.582"/>